<evidence type="ECO:0000313" key="2">
    <source>
        <dbReference type="EMBL" id="TDO22346.1"/>
    </source>
</evidence>
<evidence type="ECO:0000313" key="3">
    <source>
        <dbReference type="Proteomes" id="UP000295499"/>
    </source>
</evidence>
<feature type="domain" description="Lantibiotic dehydratase N-terminal" evidence="1">
    <location>
        <begin position="31"/>
        <end position="222"/>
    </location>
</feature>
<keyword evidence="3" id="KW-1185">Reference proteome</keyword>
<feature type="domain" description="Lantibiotic dehydratase N-terminal" evidence="1">
    <location>
        <begin position="266"/>
        <end position="415"/>
    </location>
</feature>
<proteinExistence type="predicted"/>
<dbReference type="InterPro" id="IPR006827">
    <property type="entry name" value="Lant_deHydtase_N"/>
</dbReference>
<reference evidence="2 3" key="1">
    <citation type="submission" date="2019-03" db="EMBL/GenBank/DDBJ databases">
        <title>Genomic Encyclopedia of Archaeal and Bacterial Type Strains, Phase II (KMG-II): from individual species to whole genera.</title>
        <authorList>
            <person name="Goeker M."/>
        </authorList>
    </citation>
    <scope>NUCLEOTIDE SEQUENCE [LARGE SCALE GENOMIC DNA]</scope>
    <source>
        <strain evidence="2 3">DSM 19034</strain>
    </source>
</reference>
<dbReference type="AlphaFoldDB" id="A0A4R6IK74"/>
<sequence length="422" mass="47870">MKLTPQKWGMMRNPAFSLNDSLEDSWNSLKNKIAAASPDFYNLIKEISHTDLELQPEKIRFTVWKYFNRAKFRATPFAGLATFSLLRERMSQSQTGIEIQREATEHVFKDWSEKEGAPKQSAKKADMLVVNSTLYHLGNEIRYVAASQGQFSTRSLQNFPELSTVLDLCKFKIDYDQLKTQVAFHVSLRGRRLEQLIKDMIENQMLWTDQMANITGEDYFARIGVGKHSADKSYIISERHVSHGSLDLDPLKNLPGFLDFMAKYTGNRENPDLHSFKKMFLKKFGQQLVPLSIALDPEAGIGYGSLEQTENSSDLIELLKTDGTPEAVFKISYTELHQFILTNLIQGNTVRLDEFEPLRTPGEIKLPNTLSIIYHLFEGQPVVSSAGGCTAVALLGRFSLGNDAVTEHIKNLSQLKKRRILV</sequence>
<name>A0A4R6IK74_9SPHI</name>
<dbReference type="Pfam" id="PF04738">
    <property type="entry name" value="Lant_dehydr_N"/>
    <property type="match status" value="2"/>
</dbReference>
<protein>
    <submittedName>
        <fullName evidence="2">Lantibiotic biosynthesis dehydratase-like protein</fullName>
    </submittedName>
</protein>
<evidence type="ECO:0000259" key="1">
    <source>
        <dbReference type="Pfam" id="PF04738"/>
    </source>
</evidence>
<dbReference type="Proteomes" id="UP000295499">
    <property type="component" value="Unassembled WGS sequence"/>
</dbReference>
<dbReference type="EMBL" id="SNWM01000002">
    <property type="protein sequence ID" value="TDO22346.1"/>
    <property type="molecule type" value="Genomic_DNA"/>
</dbReference>
<dbReference type="OrthoDB" id="1273722at2"/>
<accession>A0A4R6IK74</accession>
<organism evidence="2 3">
    <name type="scientific">Pedobacter duraquae</name>
    <dbReference type="NCBI Taxonomy" id="425511"/>
    <lineage>
        <taxon>Bacteria</taxon>
        <taxon>Pseudomonadati</taxon>
        <taxon>Bacteroidota</taxon>
        <taxon>Sphingobacteriia</taxon>
        <taxon>Sphingobacteriales</taxon>
        <taxon>Sphingobacteriaceae</taxon>
        <taxon>Pedobacter</taxon>
    </lineage>
</organism>
<gene>
    <name evidence="2" type="ORF">CLV32_1314</name>
</gene>
<comment type="caution">
    <text evidence="2">The sequence shown here is derived from an EMBL/GenBank/DDBJ whole genome shotgun (WGS) entry which is preliminary data.</text>
</comment>